<dbReference type="GO" id="GO:0016746">
    <property type="term" value="F:acyltransferase activity"/>
    <property type="evidence" value="ECO:0007669"/>
    <property type="project" value="UniProtKB-KW"/>
</dbReference>
<dbReference type="InterPro" id="IPR038740">
    <property type="entry name" value="BioF2-like_GNAT_dom"/>
</dbReference>
<accession>A0ABU7LND5</accession>
<dbReference type="InterPro" id="IPR016181">
    <property type="entry name" value="Acyl_CoA_acyltransferase"/>
</dbReference>
<dbReference type="EMBL" id="JAZDRP010000001">
    <property type="protein sequence ID" value="MEE2525099.1"/>
    <property type="molecule type" value="Genomic_DNA"/>
</dbReference>
<dbReference type="Gene3D" id="3.40.630.30">
    <property type="match status" value="1"/>
</dbReference>
<name>A0ABU7LND5_9PROT</name>
<keyword evidence="3" id="KW-1185">Reference proteome</keyword>
<reference evidence="2 3" key="1">
    <citation type="submission" date="2024-01" db="EMBL/GenBank/DDBJ databases">
        <title>Hyphobacterium bacterium isolated from marine sediment.</title>
        <authorList>
            <person name="Zhao S."/>
        </authorList>
    </citation>
    <scope>NUCLEOTIDE SEQUENCE [LARGE SCALE GENOMIC DNA]</scope>
    <source>
        <strain evidence="3">HN65</strain>
    </source>
</reference>
<keyword evidence="2" id="KW-0808">Transferase</keyword>
<dbReference type="SUPFAM" id="SSF55729">
    <property type="entry name" value="Acyl-CoA N-acyltransferases (Nat)"/>
    <property type="match status" value="1"/>
</dbReference>
<dbReference type="Pfam" id="PF13480">
    <property type="entry name" value="Acetyltransf_6"/>
    <property type="match status" value="1"/>
</dbReference>
<gene>
    <name evidence="2" type="ORF">V0U79_01890</name>
</gene>
<sequence length="362" mass="40573">MSRLSAELKKPSELSAAEREAWVSFTDHNDELASPYFRIEFADCCEEVRSDTRVIVGRKADQIAGFLPLQLGKFGYARPLAGPLGDVHGLIVPPGYDADPLDYMRAANVGLLEFHSAAGVRQAWRNHGVVQDGSWICDLASGFDAYVDNRKKMSSSAMRNIRSRQRRLEAMEEGFEYRIEDFRPEVLSTVVAWKREQYRRTGVFDVFSVGWTGKLLAALLAKRSDRFRGTCSTLLIGNKIAAAHIGMASEKLSHYWFPVYDPDHSRVSPGILLLMEILRDAAARGEIGMDLGPGNYRFKEEMGSYQVPLWQGCVMTRSAPCLLRHTADALAEGFERLPVPGLASFPRRAMRKADKLAAFYAW</sequence>
<proteinExistence type="predicted"/>
<organism evidence="2 3">
    <name type="scientific">Hyphobacterium lacteum</name>
    <dbReference type="NCBI Taxonomy" id="3116575"/>
    <lineage>
        <taxon>Bacteria</taxon>
        <taxon>Pseudomonadati</taxon>
        <taxon>Pseudomonadota</taxon>
        <taxon>Alphaproteobacteria</taxon>
        <taxon>Maricaulales</taxon>
        <taxon>Maricaulaceae</taxon>
        <taxon>Hyphobacterium</taxon>
    </lineage>
</organism>
<dbReference type="RefSeq" id="WP_330197762.1">
    <property type="nucleotide sequence ID" value="NZ_JAZDRP010000001.1"/>
</dbReference>
<keyword evidence="2" id="KW-0012">Acyltransferase</keyword>
<comment type="caution">
    <text evidence="2">The sequence shown here is derived from an EMBL/GenBank/DDBJ whole genome shotgun (WGS) entry which is preliminary data.</text>
</comment>
<evidence type="ECO:0000313" key="3">
    <source>
        <dbReference type="Proteomes" id="UP001354971"/>
    </source>
</evidence>
<dbReference type="EC" id="2.3.1.-" evidence="2"/>
<dbReference type="Proteomes" id="UP001354971">
    <property type="component" value="Unassembled WGS sequence"/>
</dbReference>
<evidence type="ECO:0000313" key="2">
    <source>
        <dbReference type="EMBL" id="MEE2525099.1"/>
    </source>
</evidence>
<evidence type="ECO:0000259" key="1">
    <source>
        <dbReference type="Pfam" id="PF13480"/>
    </source>
</evidence>
<feature type="domain" description="BioF2-like acetyltransferase" evidence="1">
    <location>
        <begin position="156"/>
        <end position="300"/>
    </location>
</feature>
<protein>
    <submittedName>
        <fullName evidence="2">GNAT family N-acetyltransferase</fullName>
        <ecNumber evidence="2">2.3.1.-</ecNumber>
    </submittedName>
</protein>